<dbReference type="EMBL" id="DWWJ01000071">
    <property type="protein sequence ID" value="HJC40638.1"/>
    <property type="molecule type" value="Genomic_DNA"/>
</dbReference>
<accession>A0A9D2P1C6</accession>
<dbReference type="Gene3D" id="3.40.640.10">
    <property type="entry name" value="Type I PLP-dependent aspartate aminotransferase-like (Major domain)"/>
    <property type="match status" value="1"/>
</dbReference>
<dbReference type="InterPro" id="IPR015424">
    <property type="entry name" value="PyrdxlP-dep_Trfase"/>
</dbReference>
<dbReference type="GO" id="GO:0008483">
    <property type="term" value="F:transaminase activity"/>
    <property type="evidence" value="ECO:0007669"/>
    <property type="project" value="UniProtKB-KW"/>
</dbReference>
<dbReference type="InterPro" id="IPR015421">
    <property type="entry name" value="PyrdxlP-dep_Trfase_major"/>
</dbReference>
<dbReference type="SUPFAM" id="SSF53383">
    <property type="entry name" value="PLP-dependent transferases"/>
    <property type="match status" value="1"/>
</dbReference>
<comment type="cofactor">
    <cofactor evidence="1">
        <name>pyridoxal 5'-phosphate</name>
        <dbReference type="ChEBI" id="CHEBI:597326"/>
    </cofactor>
</comment>
<evidence type="ECO:0000313" key="6">
    <source>
        <dbReference type="EMBL" id="HJC40638.1"/>
    </source>
</evidence>
<dbReference type="Pfam" id="PF00202">
    <property type="entry name" value="Aminotran_3"/>
    <property type="match status" value="1"/>
</dbReference>
<dbReference type="FunFam" id="3.40.640.10:FF:000004">
    <property type="entry name" value="Acetylornithine aminotransferase"/>
    <property type="match status" value="1"/>
</dbReference>
<dbReference type="InterPro" id="IPR015422">
    <property type="entry name" value="PyrdxlP-dep_Trfase_small"/>
</dbReference>
<dbReference type="CDD" id="cd00610">
    <property type="entry name" value="OAT_like"/>
    <property type="match status" value="1"/>
</dbReference>
<evidence type="ECO:0000256" key="5">
    <source>
        <dbReference type="RuleBase" id="RU003560"/>
    </source>
</evidence>
<dbReference type="AlphaFoldDB" id="A0A9D2P1C6"/>
<evidence type="ECO:0000256" key="4">
    <source>
        <dbReference type="ARBA" id="ARBA00022898"/>
    </source>
</evidence>
<comment type="caution">
    <text evidence="6">The sequence shown here is derived from an EMBL/GenBank/DDBJ whole genome shotgun (WGS) entry which is preliminary data.</text>
</comment>
<dbReference type="PANTHER" id="PTHR11986">
    <property type="entry name" value="AMINOTRANSFERASE CLASS III"/>
    <property type="match status" value="1"/>
</dbReference>
<evidence type="ECO:0000256" key="2">
    <source>
        <dbReference type="ARBA" id="ARBA00022576"/>
    </source>
</evidence>
<dbReference type="PANTHER" id="PTHR11986:SF79">
    <property type="entry name" value="ACETYLORNITHINE AMINOTRANSFERASE, MITOCHONDRIAL"/>
    <property type="match status" value="1"/>
</dbReference>
<name>A0A9D2P1C6_9FIRM</name>
<sequence>MQFSEIKARDDQYVLHTYARFPVDIERGKNATLWSTEGKEYIDFTSGIGVSSVGTANPKWVDAVAVQAAKLGHMSNLFYTQPCGALAEVLCRRAGMSAAFFANSGAESNEGLIKLARKWSFDKYGKGRGTILTLKNSFHGRTVTTLSATGQDVFHNYFFPFTDGFRYAEPTMEGISQVSGHDVCAVMLELVQGESGVWPLDQDFVHDLAVLCAERDWLLLVDEVQTGIGRTGTLFCYQQYGILPDAVSFAKGIAGGLPFGGFLVNEKCRDVLGPGTHATTFGGNPVCAAAALATLDILSEEMMGEISDKGNYLRTAIDAMELPCFGPTRGLGLMIGIEVKPGHTNREIAQQLMENGLLVLTAGPAIRLLPPLTITRDEMDKGLAILKQTLA</sequence>
<evidence type="ECO:0000256" key="1">
    <source>
        <dbReference type="ARBA" id="ARBA00001933"/>
    </source>
</evidence>
<keyword evidence="2 6" id="KW-0032">Aminotransferase</keyword>
<gene>
    <name evidence="6" type="ORF">H9701_03680</name>
</gene>
<protein>
    <submittedName>
        <fullName evidence="6">Aminotransferase class III-fold pyridoxal phosphate-dependent enzyme</fullName>
    </submittedName>
</protein>
<dbReference type="PROSITE" id="PS00600">
    <property type="entry name" value="AA_TRANSFER_CLASS_3"/>
    <property type="match status" value="1"/>
</dbReference>
<dbReference type="InterPro" id="IPR005814">
    <property type="entry name" value="Aminotrans_3"/>
</dbReference>
<dbReference type="GO" id="GO:0042802">
    <property type="term" value="F:identical protein binding"/>
    <property type="evidence" value="ECO:0007669"/>
    <property type="project" value="TreeGrafter"/>
</dbReference>
<reference evidence="6" key="2">
    <citation type="submission" date="2021-04" db="EMBL/GenBank/DDBJ databases">
        <authorList>
            <person name="Gilroy R."/>
        </authorList>
    </citation>
    <scope>NUCLEOTIDE SEQUENCE</scope>
    <source>
        <strain evidence="6">CHK186-1790</strain>
    </source>
</reference>
<keyword evidence="3" id="KW-0808">Transferase</keyword>
<dbReference type="Gene3D" id="3.90.1150.10">
    <property type="entry name" value="Aspartate Aminotransferase, domain 1"/>
    <property type="match status" value="1"/>
</dbReference>
<dbReference type="Proteomes" id="UP000823882">
    <property type="component" value="Unassembled WGS sequence"/>
</dbReference>
<keyword evidence="4 5" id="KW-0663">Pyridoxal phosphate</keyword>
<dbReference type="InterPro" id="IPR050103">
    <property type="entry name" value="Class-III_PLP-dep_AT"/>
</dbReference>
<dbReference type="GO" id="GO:0030170">
    <property type="term" value="F:pyridoxal phosphate binding"/>
    <property type="evidence" value="ECO:0007669"/>
    <property type="project" value="InterPro"/>
</dbReference>
<comment type="similarity">
    <text evidence="5">Belongs to the class-III pyridoxal-phosphate-dependent aminotransferase family.</text>
</comment>
<dbReference type="InterPro" id="IPR049704">
    <property type="entry name" value="Aminotrans_3_PPA_site"/>
</dbReference>
<evidence type="ECO:0000313" key="7">
    <source>
        <dbReference type="Proteomes" id="UP000823882"/>
    </source>
</evidence>
<organism evidence="6 7">
    <name type="scientific">Candidatus Intestinimonas pullistercoris</name>
    <dbReference type="NCBI Taxonomy" id="2838623"/>
    <lineage>
        <taxon>Bacteria</taxon>
        <taxon>Bacillati</taxon>
        <taxon>Bacillota</taxon>
        <taxon>Clostridia</taxon>
        <taxon>Eubacteriales</taxon>
        <taxon>Intestinimonas</taxon>
    </lineage>
</organism>
<proteinExistence type="inferred from homology"/>
<dbReference type="PIRSF" id="PIRSF000521">
    <property type="entry name" value="Transaminase_4ab_Lys_Orn"/>
    <property type="match status" value="1"/>
</dbReference>
<evidence type="ECO:0000256" key="3">
    <source>
        <dbReference type="ARBA" id="ARBA00022679"/>
    </source>
</evidence>
<reference evidence="6" key="1">
    <citation type="journal article" date="2021" name="PeerJ">
        <title>Extensive microbial diversity within the chicken gut microbiome revealed by metagenomics and culture.</title>
        <authorList>
            <person name="Gilroy R."/>
            <person name="Ravi A."/>
            <person name="Getino M."/>
            <person name="Pursley I."/>
            <person name="Horton D.L."/>
            <person name="Alikhan N.F."/>
            <person name="Baker D."/>
            <person name="Gharbi K."/>
            <person name="Hall N."/>
            <person name="Watson M."/>
            <person name="Adriaenssens E.M."/>
            <person name="Foster-Nyarko E."/>
            <person name="Jarju S."/>
            <person name="Secka A."/>
            <person name="Antonio M."/>
            <person name="Oren A."/>
            <person name="Chaudhuri R.R."/>
            <person name="La Ragione R."/>
            <person name="Hildebrand F."/>
            <person name="Pallen M.J."/>
        </authorList>
    </citation>
    <scope>NUCLEOTIDE SEQUENCE</scope>
    <source>
        <strain evidence="6">CHK186-1790</strain>
    </source>
</reference>